<protein>
    <recommendedName>
        <fullName evidence="2">CBM2 domain-containing protein</fullName>
    </recommendedName>
</protein>
<dbReference type="Gene3D" id="2.60.40.290">
    <property type="match status" value="2"/>
</dbReference>
<keyword evidence="1" id="KW-0732">Signal</keyword>
<gene>
    <name evidence="3" type="ORF">EKO24_013470</name>
</gene>
<dbReference type="RefSeq" id="WP_127027550.1">
    <property type="nucleotide sequence ID" value="NZ_RYFG02000103.1"/>
</dbReference>
<dbReference type="Proteomes" id="UP000733744">
    <property type="component" value="Unassembled WGS sequence"/>
</dbReference>
<proteinExistence type="predicted"/>
<evidence type="ECO:0000313" key="4">
    <source>
        <dbReference type="Proteomes" id="UP000733744"/>
    </source>
</evidence>
<dbReference type="PROSITE" id="PS51173">
    <property type="entry name" value="CBM2"/>
    <property type="match status" value="2"/>
</dbReference>
<reference evidence="3 4" key="1">
    <citation type="journal article" date="2019" name="Antonie Van Leeuwenhoek">
        <title>Description of 'Ca. Methylobacter oryzae' KRF1, a novel species from the environmentally important Methylobacter clade 2.</title>
        <authorList>
            <person name="Khatri K."/>
            <person name="Mohite J.A."/>
            <person name="Pandit P.S."/>
            <person name="Bahulikar R."/>
            <person name="Rahalkar M.C."/>
        </authorList>
    </citation>
    <scope>NUCLEOTIDE SEQUENCE [LARGE SCALE GENOMIC DNA]</scope>
    <source>
        <strain evidence="3 4">KRF1</strain>
    </source>
</reference>
<feature type="signal peptide" evidence="1">
    <location>
        <begin position="1"/>
        <end position="27"/>
    </location>
</feature>
<name>A0ABY3C8W8_9GAMM</name>
<dbReference type="InterPro" id="IPR001919">
    <property type="entry name" value="CBD2"/>
</dbReference>
<sequence>MKRSFSRYLPQSALGLSLALAISHALALPMNGNTPNVLSFGFDNNLAGSIDKSSDLPAGYRYHYLTGGLGVDDWRHWNSPDGAFVDQWLKDSNDAGLVPVLSYYEIVHAEPNPDVEPPLQNLQTPATMKNYFENWIFLMQRIAIFGRPVVVHLEPDLFGNIQWNNSDPALTPVAVASSGLPQAVGYENNARGFAQLIVALRDQYAPKVILGWHASTWATRTDLILNQGDPNKLALATAKFYQALKAPFDVMFSGLSDRDAGYYQTQGKANHWWQQEDFDSYRQFIARLSGELKQDVILWQIPVGNTLYRSSNNTVGHYQDNRPEYLLQSVLDNGDSSHLQQFRDAGVVAFLFGAGQKDQTEYFDARNDGITNPDPIDNRLYNHTDHLNDRVPLNADDDGGFLRFAVKRYYADGALSLNKTATACNDGLDNDNDGAIDYPADNGCASIDDNDETSPPAICADGKDNDNDGLIDYPNDPGCATAAGNSEENQPVLTDLPASVKTNSSWNTGYCADVSVTNNSPAVVEWRTSFTLQGTIKSFWNALYTQNNQQITATGESWNKLLKSGASASFGFCADRPQAKAVCGDGLDNDNDGKIDYPADSGCSSTSDSDETDTQPANLATQLSITKDWTSGYCANVTVKNTAAKALVWQVSIAIEGKVNSLWNAIYSQNGAILSASGMKWNKSVAPGKSRDFGFCATR</sequence>
<evidence type="ECO:0000313" key="3">
    <source>
        <dbReference type="EMBL" id="TRW93115.1"/>
    </source>
</evidence>
<dbReference type="Pfam" id="PF00553">
    <property type="entry name" value="CBM_2"/>
    <property type="match status" value="2"/>
</dbReference>
<dbReference type="SUPFAM" id="SSF49384">
    <property type="entry name" value="Carbohydrate-binding domain"/>
    <property type="match status" value="2"/>
</dbReference>
<comment type="caution">
    <text evidence="3">The sequence shown here is derived from an EMBL/GenBank/DDBJ whole genome shotgun (WGS) entry which is preliminary data.</text>
</comment>
<accession>A0ABY3C8W8</accession>
<dbReference type="SMART" id="SM00637">
    <property type="entry name" value="CBD_II"/>
    <property type="match status" value="2"/>
</dbReference>
<evidence type="ECO:0000256" key="1">
    <source>
        <dbReference type="SAM" id="SignalP"/>
    </source>
</evidence>
<feature type="domain" description="CBM2" evidence="2">
    <location>
        <begin position="489"/>
        <end position="586"/>
    </location>
</feature>
<dbReference type="InterPro" id="IPR012291">
    <property type="entry name" value="CBM2_carb-bd_dom_sf"/>
</dbReference>
<feature type="domain" description="CBM2" evidence="2">
    <location>
        <begin position="612"/>
        <end position="699"/>
    </location>
</feature>
<dbReference type="InterPro" id="IPR008965">
    <property type="entry name" value="CBM2/CBM3_carb-bd_dom_sf"/>
</dbReference>
<evidence type="ECO:0000259" key="2">
    <source>
        <dbReference type="PROSITE" id="PS51173"/>
    </source>
</evidence>
<feature type="chain" id="PRO_5045149435" description="CBM2 domain-containing protein" evidence="1">
    <location>
        <begin position="28"/>
        <end position="699"/>
    </location>
</feature>
<dbReference type="EMBL" id="RYFG02000103">
    <property type="protein sequence ID" value="TRW93115.1"/>
    <property type="molecule type" value="Genomic_DNA"/>
</dbReference>
<keyword evidence="4" id="KW-1185">Reference proteome</keyword>
<organism evidence="3 4">
    <name type="scientific">Candidatus Methylobacter oryzae</name>
    <dbReference type="NCBI Taxonomy" id="2497749"/>
    <lineage>
        <taxon>Bacteria</taxon>
        <taxon>Pseudomonadati</taxon>
        <taxon>Pseudomonadota</taxon>
        <taxon>Gammaproteobacteria</taxon>
        <taxon>Methylococcales</taxon>
        <taxon>Methylococcaceae</taxon>
        <taxon>Methylobacter</taxon>
    </lineage>
</organism>